<protein>
    <submittedName>
        <fullName evidence="6">Uncharacterized protein</fullName>
    </submittedName>
</protein>
<keyword evidence="4" id="KW-0206">Cytoskeleton</keyword>
<reference evidence="6" key="1">
    <citation type="journal article" date="2019" name="bioRxiv">
        <title>The Genome of the Zebra Mussel, Dreissena polymorpha: A Resource for Invasive Species Research.</title>
        <authorList>
            <person name="McCartney M.A."/>
            <person name="Auch B."/>
            <person name="Kono T."/>
            <person name="Mallez S."/>
            <person name="Zhang Y."/>
            <person name="Obille A."/>
            <person name="Becker A."/>
            <person name="Abrahante J.E."/>
            <person name="Garbe J."/>
            <person name="Badalamenti J.P."/>
            <person name="Herman A."/>
            <person name="Mangelson H."/>
            <person name="Liachko I."/>
            <person name="Sullivan S."/>
            <person name="Sone E.D."/>
            <person name="Koren S."/>
            <person name="Silverstein K.A.T."/>
            <person name="Beckman K.B."/>
            <person name="Gohl D.M."/>
        </authorList>
    </citation>
    <scope>NUCLEOTIDE SEQUENCE</scope>
    <source>
        <strain evidence="6">Duluth1</strain>
        <tissue evidence="6">Whole animal</tissue>
    </source>
</reference>
<comment type="subcellular location">
    <subcellularLocation>
        <location evidence="1">Cytoplasm</location>
        <location evidence="1">Cytoskeleton</location>
        <location evidence="1">Cilium basal body</location>
    </subcellularLocation>
</comment>
<evidence type="ECO:0000256" key="1">
    <source>
        <dbReference type="ARBA" id="ARBA00004120"/>
    </source>
</evidence>
<keyword evidence="3" id="KW-0970">Cilium biogenesis/degradation</keyword>
<comment type="caution">
    <text evidence="6">The sequence shown here is derived from an EMBL/GenBank/DDBJ whole genome shotgun (WGS) entry which is preliminary data.</text>
</comment>
<evidence type="ECO:0000256" key="4">
    <source>
        <dbReference type="ARBA" id="ARBA00023212"/>
    </source>
</evidence>
<dbReference type="GO" id="GO:0060271">
    <property type="term" value="P:cilium assembly"/>
    <property type="evidence" value="ECO:0007669"/>
    <property type="project" value="TreeGrafter"/>
</dbReference>
<dbReference type="InterPro" id="IPR010796">
    <property type="entry name" value="C2_B9-type_dom"/>
</dbReference>
<dbReference type="EMBL" id="JAIWYP010000001">
    <property type="protein sequence ID" value="KAH3894237.1"/>
    <property type="molecule type" value="Genomic_DNA"/>
</dbReference>
<keyword evidence="2" id="KW-0963">Cytoplasm</keyword>
<name>A0A9D4NJ96_DREPO</name>
<dbReference type="PANTHER" id="PTHR12968:SF4">
    <property type="entry name" value="TECTONIC-LIKE COMPLEX MEMBER MKS1"/>
    <property type="match status" value="1"/>
</dbReference>
<dbReference type="Proteomes" id="UP000828390">
    <property type="component" value="Unassembled WGS sequence"/>
</dbReference>
<evidence type="ECO:0000313" key="6">
    <source>
        <dbReference type="EMBL" id="KAH3894237.1"/>
    </source>
</evidence>
<gene>
    <name evidence="6" type="ORF">DPMN_018394</name>
</gene>
<evidence type="ECO:0000256" key="3">
    <source>
        <dbReference type="ARBA" id="ARBA00022794"/>
    </source>
</evidence>
<sequence>MADLYEPDVGTAYYRSSDPVKNLKISVKLDRITSTSLVPNAAVKAAPAIVGAGDTPSKASGEEMEMKEMNKTPNGTMKDKEEVVISWQQKIFSQRELTRYRNDDGTLGSPVDRKYHTEVMEILNKERPKNRIFTYVDHDAFSQNDEATEYLTTSPKEGPSFLTQKIAHVRKRRIGAGNKQKRERDHSFVPKLNIIEDDPTEELIQKNHLGTAPIQVMHIMADLSGGNSEATEEDEVVLCTIQVNSDGVLSIHPDFNRGRKAYVKESQKQFGKEVFEYTVEHSSKEMNRQEQDREMKMFREVYSRHKDFLQACVGGDFDMPRPDVLRMLVYGEIESARNFEYDDLYLHFFVDLPKYWTVERSQPMSWITQTCSTKVVGRDDVAYFSFPFNFEVFYHNDNLDADEKGMLT</sequence>
<dbReference type="PANTHER" id="PTHR12968">
    <property type="entry name" value="B9 DOMAIN-CONTAINING"/>
    <property type="match status" value="1"/>
</dbReference>
<keyword evidence="7" id="KW-1185">Reference proteome</keyword>
<dbReference type="Pfam" id="PF07162">
    <property type="entry name" value="B9-C2"/>
    <property type="match status" value="1"/>
</dbReference>
<evidence type="ECO:0000313" key="7">
    <source>
        <dbReference type="Proteomes" id="UP000828390"/>
    </source>
</evidence>
<keyword evidence="5" id="KW-0966">Cell projection</keyword>
<dbReference type="PROSITE" id="PS51381">
    <property type="entry name" value="C2_B9"/>
    <property type="match status" value="1"/>
</dbReference>
<organism evidence="6 7">
    <name type="scientific">Dreissena polymorpha</name>
    <name type="common">Zebra mussel</name>
    <name type="synonym">Mytilus polymorpha</name>
    <dbReference type="NCBI Taxonomy" id="45954"/>
    <lineage>
        <taxon>Eukaryota</taxon>
        <taxon>Metazoa</taxon>
        <taxon>Spiralia</taxon>
        <taxon>Lophotrochozoa</taxon>
        <taxon>Mollusca</taxon>
        <taxon>Bivalvia</taxon>
        <taxon>Autobranchia</taxon>
        <taxon>Heteroconchia</taxon>
        <taxon>Euheterodonta</taxon>
        <taxon>Imparidentia</taxon>
        <taxon>Neoheterodontei</taxon>
        <taxon>Myida</taxon>
        <taxon>Dreissenoidea</taxon>
        <taxon>Dreissenidae</taxon>
        <taxon>Dreissena</taxon>
    </lineage>
</organism>
<reference evidence="6" key="2">
    <citation type="submission" date="2020-11" db="EMBL/GenBank/DDBJ databases">
        <authorList>
            <person name="McCartney M.A."/>
            <person name="Auch B."/>
            <person name="Kono T."/>
            <person name="Mallez S."/>
            <person name="Becker A."/>
            <person name="Gohl D.M."/>
            <person name="Silverstein K.A.T."/>
            <person name="Koren S."/>
            <person name="Bechman K.B."/>
            <person name="Herman A."/>
            <person name="Abrahante J.E."/>
            <person name="Garbe J."/>
        </authorList>
    </citation>
    <scope>NUCLEOTIDE SEQUENCE</scope>
    <source>
        <strain evidence="6">Duluth1</strain>
        <tissue evidence="6">Whole animal</tissue>
    </source>
</reference>
<evidence type="ECO:0000256" key="5">
    <source>
        <dbReference type="ARBA" id="ARBA00023273"/>
    </source>
</evidence>
<proteinExistence type="predicted"/>
<dbReference type="AlphaFoldDB" id="A0A9D4NJ96"/>
<evidence type="ECO:0000256" key="2">
    <source>
        <dbReference type="ARBA" id="ARBA00022490"/>
    </source>
</evidence>
<dbReference type="GO" id="GO:0036038">
    <property type="term" value="C:MKS complex"/>
    <property type="evidence" value="ECO:0007669"/>
    <property type="project" value="TreeGrafter"/>
</dbReference>
<accession>A0A9D4NJ96</accession>